<dbReference type="AlphaFoldDB" id="A0A644ZNI9"/>
<reference evidence="1" key="1">
    <citation type="submission" date="2019-08" db="EMBL/GenBank/DDBJ databases">
        <authorList>
            <person name="Kucharzyk K."/>
            <person name="Murdoch R.W."/>
            <person name="Higgins S."/>
            <person name="Loffler F."/>
        </authorList>
    </citation>
    <scope>NUCLEOTIDE SEQUENCE</scope>
</reference>
<dbReference type="EMBL" id="VSSQ01009685">
    <property type="protein sequence ID" value="MPM42316.1"/>
    <property type="molecule type" value="Genomic_DNA"/>
</dbReference>
<comment type="caution">
    <text evidence="1">The sequence shown here is derived from an EMBL/GenBank/DDBJ whole genome shotgun (WGS) entry which is preliminary data.</text>
</comment>
<organism evidence="1">
    <name type="scientific">bioreactor metagenome</name>
    <dbReference type="NCBI Taxonomy" id="1076179"/>
    <lineage>
        <taxon>unclassified sequences</taxon>
        <taxon>metagenomes</taxon>
        <taxon>ecological metagenomes</taxon>
    </lineage>
</organism>
<proteinExistence type="predicted"/>
<name>A0A644ZNI9_9ZZZZ</name>
<accession>A0A644ZNI9</accession>
<evidence type="ECO:0000313" key="1">
    <source>
        <dbReference type="EMBL" id="MPM42316.1"/>
    </source>
</evidence>
<gene>
    <name evidence="1" type="ORF">SDC9_88981</name>
</gene>
<sequence length="180" mass="18869">MPSSTAARVAFKASSIRSLRSFNSVSVAAPTLMTPTPPDNFARRSCNFSRSNSEVVSADCARMTATRCSMASFSPAPSTMVVESLVTTTLPARPKCSTVVSFNSKPKSSAITVPPVRIAMSCSISLRRSPKPGALTAATLNVPRNLFNTNVGNASPSTSSATINNGRPCCRICSNKGKMS</sequence>
<protein>
    <submittedName>
        <fullName evidence="1">Uncharacterized protein</fullName>
    </submittedName>
</protein>